<dbReference type="GO" id="GO:0016020">
    <property type="term" value="C:membrane"/>
    <property type="evidence" value="ECO:0007669"/>
    <property type="project" value="UniProtKB-SubCell"/>
</dbReference>
<evidence type="ECO:0000256" key="4">
    <source>
        <dbReference type="ARBA" id="ARBA00023136"/>
    </source>
</evidence>
<accession>A0A848ISV7</accession>
<feature type="transmembrane region" description="Helical" evidence="5">
    <location>
        <begin position="84"/>
        <end position="106"/>
    </location>
</feature>
<evidence type="ECO:0000256" key="2">
    <source>
        <dbReference type="ARBA" id="ARBA00022692"/>
    </source>
</evidence>
<feature type="domain" description="Integral membrane bound transporter" evidence="6">
    <location>
        <begin position="230"/>
        <end position="352"/>
    </location>
</feature>
<feature type="transmembrane region" description="Helical" evidence="5">
    <location>
        <begin position="217"/>
        <end position="237"/>
    </location>
</feature>
<feature type="transmembrane region" description="Helical" evidence="5">
    <location>
        <begin position="43"/>
        <end position="64"/>
    </location>
</feature>
<feature type="transmembrane region" description="Helical" evidence="5">
    <location>
        <begin position="113"/>
        <end position="132"/>
    </location>
</feature>
<name>A0A848ISV7_9BURK</name>
<feature type="transmembrane region" description="Helical" evidence="5">
    <location>
        <begin position="339"/>
        <end position="359"/>
    </location>
</feature>
<evidence type="ECO:0000256" key="5">
    <source>
        <dbReference type="SAM" id="Phobius"/>
    </source>
</evidence>
<dbReference type="Proteomes" id="UP000544134">
    <property type="component" value="Unassembled WGS sequence"/>
</dbReference>
<comment type="caution">
    <text evidence="7">The sequence shown here is derived from an EMBL/GenBank/DDBJ whole genome shotgun (WGS) entry which is preliminary data.</text>
</comment>
<feature type="transmembrane region" description="Helical" evidence="5">
    <location>
        <begin position="269"/>
        <end position="285"/>
    </location>
</feature>
<evidence type="ECO:0000313" key="8">
    <source>
        <dbReference type="Proteomes" id="UP000544134"/>
    </source>
</evidence>
<evidence type="ECO:0000259" key="6">
    <source>
        <dbReference type="Pfam" id="PF13515"/>
    </source>
</evidence>
<dbReference type="Pfam" id="PF13515">
    <property type="entry name" value="FUSC_2"/>
    <property type="match status" value="1"/>
</dbReference>
<sequence>MSKSRSDEQSVNRITDASPTQKSRYEVVGSAVSRIGAAIDSKALVRTLTALFPLIVLALVSGQTKWLLVSLVTVSTAIAVDRSHLAPLGVISHGITIAAGFLVLMASLAYPPLFVVATALIAMGSILVTAWGSELRSLGSYTFIPVLYLACESAEGVRQSALIHRGFELLPFVLTAFLPVLLISSINHYRERRPEVSYLAHYAKLSKRSERGDRAPYVEAMIAIALAVGLAAALVEWRHMERGQWMIWSAASVVTGSAASARVKFRNRIAGAIVGVPAGIFVGLLVPHDYFVRDLVILAALLTLVCIRPYVMAFGTRCACAAMAFVVAGQSWTFASERLINVVAGSATGLLMTLALHVIARRIECSRKPVIILMIGKIPVAPVDGSDVASRAEANGRC</sequence>
<feature type="transmembrane region" description="Helical" evidence="5">
    <location>
        <begin position="291"/>
        <end position="307"/>
    </location>
</feature>
<dbReference type="EMBL" id="JABBGJ010000050">
    <property type="protein sequence ID" value="NMM03269.1"/>
    <property type="molecule type" value="Genomic_DNA"/>
</dbReference>
<evidence type="ECO:0000313" key="7">
    <source>
        <dbReference type="EMBL" id="NMM03269.1"/>
    </source>
</evidence>
<evidence type="ECO:0000256" key="3">
    <source>
        <dbReference type="ARBA" id="ARBA00022989"/>
    </source>
</evidence>
<protein>
    <submittedName>
        <fullName evidence="7">FUSC family protein</fullName>
    </submittedName>
</protein>
<keyword evidence="8" id="KW-1185">Reference proteome</keyword>
<proteinExistence type="predicted"/>
<feature type="transmembrane region" description="Helical" evidence="5">
    <location>
        <begin position="169"/>
        <end position="189"/>
    </location>
</feature>
<reference evidence="7 8" key="1">
    <citation type="submission" date="2020-04" db="EMBL/GenBank/DDBJ databases">
        <title>Paraburkholderia sp. RP-4-7 isolated from soil.</title>
        <authorList>
            <person name="Dahal R.H."/>
        </authorList>
    </citation>
    <scope>NUCLEOTIDE SEQUENCE [LARGE SCALE GENOMIC DNA]</scope>
    <source>
        <strain evidence="7 8">RP-4-7</strain>
    </source>
</reference>
<dbReference type="RefSeq" id="WP_169490018.1">
    <property type="nucleotide sequence ID" value="NZ_JABBGJ010000050.1"/>
</dbReference>
<dbReference type="AlphaFoldDB" id="A0A848ISV7"/>
<gene>
    <name evidence="7" type="ORF">HHL24_35895</name>
</gene>
<organism evidence="7 8">
    <name type="scientific">Paraburkholderia polaris</name>
    <dbReference type="NCBI Taxonomy" id="2728848"/>
    <lineage>
        <taxon>Bacteria</taxon>
        <taxon>Pseudomonadati</taxon>
        <taxon>Pseudomonadota</taxon>
        <taxon>Betaproteobacteria</taxon>
        <taxon>Burkholderiales</taxon>
        <taxon>Burkholderiaceae</taxon>
        <taxon>Paraburkholderia</taxon>
    </lineage>
</organism>
<keyword evidence="3 5" id="KW-1133">Transmembrane helix</keyword>
<keyword evidence="2 5" id="KW-0812">Transmembrane</keyword>
<dbReference type="InterPro" id="IPR049453">
    <property type="entry name" value="Memb_transporter_dom"/>
</dbReference>
<evidence type="ECO:0000256" key="1">
    <source>
        <dbReference type="ARBA" id="ARBA00004141"/>
    </source>
</evidence>
<comment type="subcellular location">
    <subcellularLocation>
        <location evidence="1">Membrane</location>
        <topology evidence="1">Multi-pass membrane protein</topology>
    </subcellularLocation>
</comment>
<keyword evidence="4 5" id="KW-0472">Membrane</keyword>